<reference evidence="2" key="1">
    <citation type="submission" date="2022-03" db="EMBL/GenBank/DDBJ databases">
        <title>A functionally conserved STORR gene fusion in Papaver species that diverged 16.8 million years ago.</title>
        <authorList>
            <person name="Catania T."/>
        </authorList>
    </citation>
    <scope>NUCLEOTIDE SEQUENCE</scope>
    <source>
        <strain evidence="2">S-191538</strain>
    </source>
</reference>
<dbReference type="PANTHER" id="PTHR36035">
    <property type="entry name" value="PROTEIN DISULFIDE-ISOMERASE SCO2"/>
    <property type="match status" value="1"/>
</dbReference>
<proteinExistence type="predicted"/>
<protein>
    <recommendedName>
        <fullName evidence="4">Protein disulfide-isomerase SCO2</fullName>
    </recommendedName>
</protein>
<sequence length="214" mass="24063">MLITNPELFSPIPFKSPFFSSSSSIKLSSSRTITCQAADVPYRIPKWFQFSKPIFSAISTTVGLPQQSGTTNVEGLRGISTGKNNNNSSSSSNTTRVNAKERWSRDRESYLRDNQDALPLPMTVPDCSPVSPDEIDRRFQCDPVIEDCKEVVYEWTGKCRSCQGSGFVSYYNKRGKETVCKCIPCQGIGYVQKITSRKDIEVMEDIDNEKPTWQ</sequence>
<feature type="compositionally biased region" description="Low complexity" evidence="1">
    <location>
        <begin position="84"/>
        <end position="93"/>
    </location>
</feature>
<keyword evidence="3" id="KW-1185">Reference proteome</keyword>
<dbReference type="PANTHER" id="PTHR36035:SF1">
    <property type="entry name" value="PROTEIN DISULFIDE-ISOMERASE SCO2"/>
    <property type="match status" value="1"/>
</dbReference>
<feature type="region of interest" description="Disordered" evidence="1">
    <location>
        <begin position="66"/>
        <end position="106"/>
    </location>
</feature>
<dbReference type="AlphaFoldDB" id="A0AA41W1H7"/>
<dbReference type="EMBL" id="JAJJMA010337397">
    <property type="protein sequence ID" value="MCL7051333.1"/>
    <property type="molecule type" value="Genomic_DNA"/>
</dbReference>
<name>A0AA41W1H7_PAPNU</name>
<comment type="caution">
    <text evidence="2">The sequence shown here is derived from an EMBL/GenBank/DDBJ whole genome shotgun (WGS) entry which is preliminary data.</text>
</comment>
<accession>A0AA41W1H7</accession>
<evidence type="ECO:0000313" key="2">
    <source>
        <dbReference type="EMBL" id="MCL7051333.1"/>
    </source>
</evidence>
<evidence type="ECO:0008006" key="4">
    <source>
        <dbReference type="Google" id="ProtNLM"/>
    </source>
</evidence>
<gene>
    <name evidence="2" type="ORF">MKW94_003772</name>
</gene>
<evidence type="ECO:0000313" key="3">
    <source>
        <dbReference type="Proteomes" id="UP001177140"/>
    </source>
</evidence>
<dbReference type="InterPro" id="IPR037477">
    <property type="entry name" value="SCO2"/>
</dbReference>
<evidence type="ECO:0000256" key="1">
    <source>
        <dbReference type="SAM" id="MobiDB-lite"/>
    </source>
</evidence>
<organism evidence="2 3">
    <name type="scientific">Papaver nudicaule</name>
    <name type="common">Iceland poppy</name>
    <dbReference type="NCBI Taxonomy" id="74823"/>
    <lineage>
        <taxon>Eukaryota</taxon>
        <taxon>Viridiplantae</taxon>
        <taxon>Streptophyta</taxon>
        <taxon>Embryophyta</taxon>
        <taxon>Tracheophyta</taxon>
        <taxon>Spermatophyta</taxon>
        <taxon>Magnoliopsida</taxon>
        <taxon>Ranunculales</taxon>
        <taxon>Papaveraceae</taxon>
        <taxon>Papaveroideae</taxon>
        <taxon>Papaver</taxon>
    </lineage>
</organism>
<dbReference type="Proteomes" id="UP001177140">
    <property type="component" value="Unassembled WGS sequence"/>
</dbReference>